<keyword evidence="3" id="KW-1185">Reference proteome</keyword>
<proteinExistence type="predicted"/>
<dbReference type="InParanoid" id="A0A2K1QQ88"/>
<reference evidence="2 3" key="1">
    <citation type="submission" date="2017-06" db="EMBL/GenBank/DDBJ databases">
        <title>Draft genome sequence of a variant of Elsinoe murrayae.</title>
        <authorList>
            <person name="Cheng Q."/>
        </authorList>
    </citation>
    <scope>NUCLEOTIDE SEQUENCE [LARGE SCALE GENOMIC DNA]</scope>
    <source>
        <strain evidence="2 3">CQ-2017a</strain>
    </source>
</reference>
<comment type="caution">
    <text evidence="2">The sequence shown here is derived from an EMBL/GenBank/DDBJ whole genome shotgun (WGS) entry which is preliminary data.</text>
</comment>
<evidence type="ECO:0000313" key="3">
    <source>
        <dbReference type="Proteomes" id="UP000243797"/>
    </source>
</evidence>
<feature type="region of interest" description="Disordered" evidence="1">
    <location>
        <begin position="26"/>
        <end position="88"/>
    </location>
</feature>
<accession>A0A2K1QQ88</accession>
<protein>
    <submittedName>
        <fullName evidence="2">Uncharacterized protein</fullName>
    </submittedName>
</protein>
<dbReference type="Proteomes" id="UP000243797">
    <property type="component" value="Unassembled WGS sequence"/>
</dbReference>
<sequence>MDQAIQESDTKFGISDVMPAIPPHKRVRRGTYEAATRGSASRPSDDPVTMTTDPFLSFPDDTTSEGTSLHRDHVSTTSTIHDPDTTQHKAPSAFDIVPHMVSTTHSADTVVLTSKGIPTPYIPPAPTPASIRSEYDSMMHFMTEMLRLGQDMEPIIISWSDRSFFSPREIAVAEPVQKDIEGMHRWFKYSFHTFQGTKDRLHVMSHLQESP</sequence>
<evidence type="ECO:0000256" key="1">
    <source>
        <dbReference type="SAM" id="MobiDB-lite"/>
    </source>
</evidence>
<dbReference type="AlphaFoldDB" id="A0A2K1QQ88"/>
<organism evidence="2 3">
    <name type="scientific">Sphaceloma murrayae</name>
    <dbReference type="NCBI Taxonomy" id="2082308"/>
    <lineage>
        <taxon>Eukaryota</taxon>
        <taxon>Fungi</taxon>
        <taxon>Dikarya</taxon>
        <taxon>Ascomycota</taxon>
        <taxon>Pezizomycotina</taxon>
        <taxon>Dothideomycetes</taxon>
        <taxon>Dothideomycetidae</taxon>
        <taxon>Myriangiales</taxon>
        <taxon>Elsinoaceae</taxon>
        <taxon>Sphaceloma</taxon>
    </lineage>
</organism>
<evidence type="ECO:0000313" key="2">
    <source>
        <dbReference type="EMBL" id="PNS17090.1"/>
    </source>
</evidence>
<feature type="compositionally biased region" description="Polar residues" evidence="1">
    <location>
        <begin position="49"/>
        <end position="67"/>
    </location>
</feature>
<gene>
    <name evidence="2" type="ORF">CAC42_3660</name>
</gene>
<name>A0A2K1QQ88_9PEZI</name>
<dbReference type="EMBL" id="NKHZ01000054">
    <property type="protein sequence ID" value="PNS17090.1"/>
    <property type="molecule type" value="Genomic_DNA"/>
</dbReference>